<dbReference type="InterPro" id="IPR001810">
    <property type="entry name" value="F-box_dom"/>
</dbReference>
<dbReference type="Proteomes" id="UP001219525">
    <property type="component" value="Unassembled WGS sequence"/>
</dbReference>
<accession>A0AAD6YTG9</accession>
<dbReference type="EMBL" id="JARJCW010000002">
    <property type="protein sequence ID" value="KAJ7228701.1"/>
    <property type="molecule type" value="Genomic_DNA"/>
</dbReference>
<feature type="domain" description="F-box" evidence="1">
    <location>
        <begin position="1"/>
        <end position="45"/>
    </location>
</feature>
<protein>
    <recommendedName>
        <fullName evidence="1">F-box domain-containing protein</fullName>
    </recommendedName>
</protein>
<keyword evidence="3" id="KW-1185">Reference proteome</keyword>
<evidence type="ECO:0000313" key="3">
    <source>
        <dbReference type="Proteomes" id="UP001219525"/>
    </source>
</evidence>
<gene>
    <name evidence="2" type="ORF">GGX14DRAFT_414427</name>
</gene>
<reference evidence="2" key="1">
    <citation type="submission" date="2023-03" db="EMBL/GenBank/DDBJ databases">
        <title>Massive genome expansion in bonnet fungi (Mycena s.s.) driven by repeated elements and novel gene families across ecological guilds.</title>
        <authorList>
            <consortium name="Lawrence Berkeley National Laboratory"/>
            <person name="Harder C.B."/>
            <person name="Miyauchi S."/>
            <person name="Viragh M."/>
            <person name="Kuo A."/>
            <person name="Thoen E."/>
            <person name="Andreopoulos B."/>
            <person name="Lu D."/>
            <person name="Skrede I."/>
            <person name="Drula E."/>
            <person name="Henrissat B."/>
            <person name="Morin E."/>
            <person name="Kohler A."/>
            <person name="Barry K."/>
            <person name="LaButti K."/>
            <person name="Morin E."/>
            <person name="Salamov A."/>
            <person name="Lipzen A."/>
            <person name="Mereny Z."/>
            <person name="Hegedus B."/>
            <person name="Baldrian P."/>
            <person name="Stursova M."/>
            <person name="Weitz H."/>
            <person name="Taylor A."/>
            <person name="Grigoriev I.V."/>
            <person name="Nagy L.G."/>
            <person name="Martin F."/>
            <person name="Kauserud H."/>
        </authorList>
    </citation>
    <scope>NUCLEOTIDE SEQUENCE</scope>
    <source>
        <strain evidence="2">9144</strain>
    </source>
</reference>
<evidence type="ECO:0000313" key="2">
    <source>
        <dbReference type="EMBL" id="KAJ7228701.1"/>
    </source>
</evidence>
<comment type="caution">
    <text evidence="2">The sequence shown here is derived from an EMBL/GenBank/DDBJ whole genome shotgun (WGS) entry which is preliminary data.</text>
</comment>
<dbReference type="PROSITE" id="PS50181">
    <property type="entry name" value="FBOX"/>
    <property type="match status" value="1"/>
</dbReference>
<sequence>MLQNLPAEVIEATCHLLDARSISSFTQVSCRYHRIIQQSSALQYNIRLERAGLRDVQSPTSRHESATRLKMLTAYQAAWANFDCQSAAVTIEMEGSYWELVGNVIGTCSSGRFSFYRIPSPLRNVPPAQWSITDLPVEVNDFSMDLSQDLLLVVDISSQALVIHLLSLQTGRPHSLARSPRLSRDVVESTAYSHHNFQIRIFGEYVGIMADLDDENTEYSELQIWNWKTGDLKKYLYGDEFTSFAFMDNRRVLISACSKRVFVPENHLEPELRVIEIDVPRSVLDGYFSLQLPAIARQNMADLTMLIQTEPSPSWPADSNFEEPFATCHADRLFVVSLQGWDAFQVNKPTPTFMLCFRLSTVLNLMASPPGNRTVAWERWGPPNTRMLKVPTIPDPWVCFVYGQRCTIQMNHMQWRILDFNPLSTFERRIVHEVTVDKRRRLFTHPVSTWAPIALQSLKIPPCAAVMLAEDGIVVVSPDEDSLSVFTV</sequence>
<name>A0AAD6YTG9_9AGAR</name>
<evidence type="ECO:0000259" key="1">
    <source>
        <dbReference type="PROSITE" id="PS50181"/>
    </source>
</evidence>
<dbReference type="AlphaFoldDB" id="A0AAD6YTG9"/>
<organism evidence="2 3">
    <name type="scientific">Mycena pura</name>
    <dbReference type="NCBI Taxonomy" id="153505"/>
    <lineage>
        <taxon>Eukaryota</taxon>
        <taxon>Fungi</taxon>
        <taxon>Dikarya</taxon>
        <taxon>Basidiomycota</taxon>
        <taxon>Agaricomycotina</taxon>
        <taxon>Agaricomycetes</taxon>
        <taxon>Agaricomycetidae</taxon>
        <taxon>Agaricales</taxon>
        <taxon>Marasmiineae</taxon>
        <taxon>Mycenaceae</taxon>
        <taxon>Mycena</taxon>
    </lineage>
</organism>
<dbReference type="CDD" id="cd09917">
    <property type="entry name" value="F-box_SF"/>
    <property type="match status" value="1"/>
</dbReference>
<proteinExistence type="predicted"/>